<dbReference type="NCBIfam" id="TIGR01479">
    <property type="entry name" value="GMP_PMI"/>
    <property type="match status" value="1"/>
</dbReference>
<comment type="similarity">
    <text evidence="1 8">Belongs to the mannose-6-phosphate isomerase type 2 family.</text>
</comment>
<evidence type="ECO:0000259" key="9">
    <source>
        <dbReference type="Pfam" id="PF00483"/>
    </source>
</evidence>
<evidence type="ECO:0000313" key="13">
    <source>
        <dbReference type="Proteomes" id="UP000199520"/>
    </source>
</evidence>
<evidence type="ECO:0000256" key="4">
    <source>
        <dbReference type="ARBA" id="ARBA00022695"/>
    </source>
</evidence>
<dbReference type="InterPro" id="IPR006375">
    <property type="entry name" value="Man1P_GuaTrfase/Man6P_Isoase"/>
</dbReference>
<dbReference type="InterPro" id="IPR001538">
    <property type="entry name" value="Man6P_isomerase-2_C"/>
</dbReference>
<keyword evidence="6" id="KW-0342">GTP-binding</keyword>
<dbReference type="STRING" id="1123291.SAMN04490355_11013"/>
<dbReference type="InterPro" id="IPR049577">
    <property type="entry name" value="GMPP_N"/>
</dbReference>
<gene>
    <name evidence="12" type="ORF">SAMN04490355_11013</name>
</gene>
<dbReference type="AlphaFoldDB" id="A0A1I4QHZ8"/>
<accession>A0A1I4QHZ8</accession>
<comment type="catalytic activity">
    <reaction evidence="7">
        <text>alpha-D-mannose 1-phosphate + GTP + H(+) = GDP-alpha-D-mannose + diphosphate</text>
        <dbReference type="Rhea" id="RHEA:15229"/>
        <dbReference type="ChEBI" id="CHEBI:15378"/>
        <dbReference type="ChEBI" id="CHEBI:33019"/>
        <dbReference type="ChEBI" id="CHEBI:37565"/>
        <dbReference type="ChEBI" id="CHEBI:57527"/>
        <dbReference type="ChEBI" id="CHEBI:58409"/>
        <dbReference type="EC" id="2.7.7.13"/>
    </reaction>
</comment>
<organism evidence="12 13">
    <name type="scientific">Pelosinus propionicus DSM 13327</name>
    <dbReference type="NCBI Taxonomy" id="1123291"/>
    <lineage>
        <taxon>Bacteria</taxon>
        <taxon>Bacillati</taxon>
        <taxon>Bacillota</taxon>
        <taxon>Negativicutes</taxon>
        <taxon>Selenomonadales</taxon>
        <taxon>Sporomusaceae</taxon>
        <taxon>Pelosinus</taxon>
    </lineage>
</organism>
<name>A0A1I4QHZ8_9FIRM</name>
<keyword evidence="4 12" id="KW-0548">Nucleotidyltransferase</keyword>
<dbReference type="CDD" id="cd02213">
    <property type="entry name" value="cupin_PMI_typeII_C"/>
    <property type="match status" value="1"/>
</dbReference>
<dbReference type="SUPFAM" id="SSF53448">
    <property type="entry name" value="Nucleotide-diphospho-sugar transferases"/>
    <property type="match status" value="1"/>
</dbReference>
<feature type="domain" description="MannoseP isomerase/GMP-like beta-helix" evidence="11">
    <location>
        <begin position="314"/>
        <end position="367"/>
    </location>
</feature>
<evidence type="ECO:0000313" key="12">
    <source>
        <dbReference type="EMBL" id="SFM39396.1"/>
    </source>
</evidence>
<dbReference type="FunFam" id="3.90.550.10:FF:000046">
    <property type="entry name" value="Mannose-1-phosphate guanylyltransferase (GDP)"/>
    <property type="match status" value="1"/>
</dbReference>
<dbReference type="InterPro" id="IPR011051">
    <property type="entry name" value="RmlC_Cupin_sf"/>
</dbReference>
<dbReference type="InterPro" id="IPR029044">
    <property type="entry name" value="Nucleotide-diphossugar_trans"/>
</dbReference>
<reference evidence="13" key="1">
    <citation type="submission" date="2016-10" db="EMBL/GenBank/DDBJ databases">
        <authorList>
            <person name="Varghese N."/>
            <person name="Submissions S."/>
        </authorList>
    </citation>
    <scope>NUCLEOTIDE SEQUENCE [LARGE SCALE GENOMIC DNA]</scope>
    <source>
        <strain evidence="13">DSM 13327</strain>
    </source>
</reference>
<keyword evidence="13" id="KW-1185">Reference proteome</keyword>
<proteinExistence type="inferred from homology"/>
<dbReference type="EMBL" id="FOTS01000101">
    <property type="protein sequence ID" value="SFM39396.1"/>
    <property type="molecule type" value="Genomic_DNA"/>
</dbReference>
<evidence type="ECO:0000256" key="1">
    <source>
        <dbReference type="ARBA" id="ARBA00006115"/>
    </source>
</evidence>
<dbReference type="Proteomes" id="UP000199520">
    <property type="component" value="Unassembled WGS sequence"/>
</dbReference>
<dbReference type="PANTHER" id="PTHR46390">
    <property type="entry name" value="MANNOSE-1-PHOSPHATE GUANYLYLTRANSFERASE"/>
    <property type="match status" value="1"/>
</dbReference>
<feature type="domain" description="Mannose-6-phosphate isomerase type II C-terminal" evidence="10">
    <location>
        <begin position="371"/>
        <end position="485"/>
    </location>
</feature>
<dbReference type="Pfam" id="PF00483">
    <property type="entry name" value="NTP_transferase"/>
    <property type="match status" value="1"/>
</dbReference>
<protein>
    <recommendedName>
        <fullName evidence="2">mannose-1-phosphate guanylyltransferase</fullName>
        <ecNumber evidence="2">2.7.7.13</ecNumber>
    </recommendedName>
</protein>
<evidence type="ECO:0000256" key="2">
    <source>
        <dbReference type="ARBA" id="ARBA00012387"/>
    </source>
</evidence>
<dbReference type="Pfam" id="PF22640">
    <property type="entry name" value="ManC_GMP_beta-helix"/>
    <property type="match status" value="1"/>
</dbReference>
<feature type="domain" description="Nucleotidyl transferase" evidence="9">
    <location>
        <begin position="33"/>
        <end position="306"/>
    </location>
</feature>
<dbReference type="Pfam" id="PF01050">
    <property type="entry name" value="MannoseP_isomer"/>
    <property type="match status" value="1"/>
</dbReference>
<dbReference type="InterPro" id="IPR054566">
    <property type="entry name" value="ManC/GMP-like_b-helix"/>
</dbReference>
<evidence type="ECO:0000256" key="6">
    <source>
        <dbReference type="ARBA" id="ARBA00023134"/>
    </source>
</evidence>
<evidence type="ECO:0000256" key="3">
    <source>
        <dbReference type="ARBA" id="ARBA00022679"/>
    </source>
</evidence>
<dbReference type="CDD" id="cd02509">
    <property type="entry name" value="GDP-M1P_Guanylyltransferase"/>
    <property type="match status" value="1"/>
</dbReference>
<keyword evidence="5" id="KW-0547">Nucleotide-binding</keyword>
<dbReference type="Gene3D" id="3.90.550.10">
    <property type="entry name" value="Spore Coat Polysaccharide Biosynthesis Protein SpsA, Chain A"/>
    <property type="match status" value="1"/>
</dbReference>
<evidence type="ECO:0000259" key="10">
    <source>
        <dbReference type="Pfam" id="PF01050"/>
    </source>
</evidence>
<dbReference type="InterPro" id="IPR051161">
    <property type="entry name" value="Mannose-6P_isomerase_type2"/>
</dbReference>
<dbReference type="GO" id="GO:0000271">
    <property type="term" value="P:polysaccharide biosynthetic process"/>
    <property type="evidence" value="ECO:0007669"/>
    <property type="project" value="InterPro"/>
</dbReference>
<dbReference type="InterPro" id="IPR014710">
    <property type="entry name" value="RmlC-like_jellyroll"/>
</dbReference>
<dbReference type="EC" id="2.7.7.13" evidence="2"/>
<evidence type="ECO:0000256" key="8">
    <source>
        <dbReference type="RuleBase" id="RU004190"/>
    </source>
</evidence>
<dbReference type="GO" id="GO:0009298">
    <property type="term" value="P:GDP-mannose biosynthetic process"/>
    <property type="evidence" value="ECO:0007669"/>
    <property type="project" value="TreeGrafter"/>
</dbReference>
<sequence length="490" mass="54821">MHGMKRTILAAVALLSLLYCVKQIPRGAVSLKIIILAGGGGTRLFPLSRTCFPKQFMKLGAEQSLLAQTITRFMPVAKVADMVIVTNQEYIHHVKAELAACGAMGAHILLEPVGRNTAPAIALAARYCIDELSAGEDEVMFVTPSDHIIRKNDLFIKSVRQAEEMARQENIVTFGIKPDKPEIGYGYIEADEEYGYGFRVKSFKEEPCQEVAEEYLAAGRYYWNSGMFAVTMGQIMREFSTHQPEIYQLASTNYTDALVQFESMPNISIDYAVAEKSDKVVTIPLLAYWNDIGSWDAIYDVLDKDQDGNAVKGDCIPIDCTNTLMLGRSRMIAGIGLEDLLVVETDDVIVVAKKGESQKVKDLVGELKQRGRKEADEHTTMYRPWGSYTILGEGPGYKMKKIVVNPGQRLSLQMHYHRSEHWIVTGGTAEVTLGEEVKLVHENESIFIPLSTKHRLENPGRIPLEIIEVQNGKYLEEDDIVRFDDVYGRV</sequence>
<dbReference type="InterPro" id="IPR005835">
    <property type="entry name" value="NTP_transferase_dom"/>
</dbReference>
<evidence type="ECO:0000256" key="5">
    <source>
        <dbReference type="ARBA" id="ARBA00022741"/>
    </source>
</evidence>
<dbReference type="Gene3D" id="2.60.120.10">
    <property type="entry name" value="Jelly Rolls"/>
    <property type="match status" value="1"/>
</dbReference>
<keyword evidence="12" id="KW-0413">Isomerase</keyword>
<evidence type="ECO:0000259" key="11">
    <source>
        <dbReference type="Pfam" id="PF22640"/>
    </source>
</evidence>
<dbReference type="PANTHER" id="PTHR46390:SF1">
    <property type="entry name" value="MANNOSE-1-PHOSPHATE GUANYLYLTRANSFERASE"/>
    <property type="match status" value="1"/>
</dbReference>
<evidence type="ECO:0000256" key="7">
    <source>
        <dbReference type="ARBA" id="ARBA00047343"/>
    </source>
</evidence>
<dbReference type="FunFam" id="2.60.120.10:FF:000032">
    <property type="entry name" value="Mannose-1-phosphate guanylyltransferase/mannose-6-phosphate isomerase"/>
    <property type="match status" value="1"/>
</dbReference>
<dbReference type="GO" id="GO:0004475">
    <property type="term" value="F:mannose-1-phosphate guanylyltransferase (GTP) activity"/>
    <property type="evidence" value="ECO:0007669"/>
    <property type="project" value="UniProtKB-EC"/>
</dbReference>
<dbReference type="GO" id="GO:0016853">
    <property type="term" value="F:isomerase activity"/>
    <property type="evidence" value="ECO:0007669"/>
    <property type="project" value="UniProtKB-KW"/>
</dbReference>
<keyword evidence="3 12" id="KW-0808">Transferase</keyword>
<dbReference type="GO" id="GO:0005525">
    <property type="term" value="F:GTP binding"/>
    <property type="evidence" value="ECO:0007669"/>
    <property type="project" value="UniProtKB-KW"/>
</dbReference>
<dbReference type="SUPFAM" id="SSF51182">
    <property type="entry name" value="RmlC-like cupins"/>
    <property type="match status" value="1"/>
</dbReference>